<keyword evidence="2" id="KW-1185">Reference proteome</keyword>
<evidence type="ECO:0000313" key="1">
    <source>
        <dbReference type="EMBL" id="TWH75262.1"/>
    </source>
</evidence>
<dbReference type="Gene3D" id="1.20.120.450">
    <property type="entry name" value="dinb family like domain"/>
    <property type="match status" value="1"/>
</dbReference>
<name>A0A562IWJ1_9ACTN</name>
<dbReference type="InterPro" id="IPR034660">
    <property type="entry name" value="DinB/YfiT-like"/>
</dbReference>
<reference evidence="1 2" key="1">
    <citation type="submission" date="2019-07" db="EMBL/GenBank/DDBJ databases">
        <title>R&amp;d 2014.</title>
        <authorList>
            <person name="Klenk H.-P."/>
        </authorList>
    </citation>
    <scope>NUCLEOTIDE SEQUENCE [LARGE SCALE GENOMIC DNA]</scope>
    <source>
        <strain evidence="1 2">DSM 45764</strain>
    </source>
</reference>
<dbReference type="EMBL" id="VLKF01000001">
    <property type="protein sequence ID" value="TWH75262.1"/>
    <property type="molecule type" value="Genomic_DNA"/>
</dbReference>
<gene>
    <name evidence="1" type="ORF">JD78_03817</name>
</gene>
<dbReference type="Pfam" id="PF04978">
    <property type="entry name" value="MST"/>
    <property type="match status" value="1"/>
</dbReference>
<comment type="caution">
    <text evidence="1">The sequence shown here is derived from an EMBL/GenBank/DDBJ whole genome shotgun (WGS) entry which is preliminary data.</text>
</comment>
<sequence>MTEFPAAPDRVDPPYLDGERAALDAWLEFHRGTLLHKCAGLSPEQLGERSVPPSALSLRGLLRHMTEVERAWFQRIIAGRDDAGDLYCGPDDPDGDFDGVGRDGDDPPAAVPAELAAFTAAVEASREVAARGSLDELSLGRTRRKREQVSLRWVYLHMIEEYARHNGHADLLRERIDGATGD</sequence>
<evidence type="ECO:0000313" key="2">
    <source>
        <dbReference type="Proteomes" id="UP000321490"/>
    </source>
</evidence>
<dbReference type="RefSeq" id="WP_153359191.1">
    <property type="nucleotide sequence ID" value="NZ_JABGDC010000057.1"/>
</dbReference>
<protein>
    <submittedName>
        <fullName evidence="1">Putative damage-inducible protein DinB</fullName>
    </submittedName>
</protein>
<accession>A0A562IWJ1</accession>
<organism evidence="1 2">
    <name type="scientific">Modestobacter roseus</name>
    <dbReference type="NCBI Taxonomy" id="1181884"/>
    <lineage>
        <taxon>Bacteria</taxon>
        <taxon>Bacillati</taxon>
        <taxon>Actinomycetota</taxon>
        <taxon>Actinomycetes</taxon>
        <taxon>Geodermatophilales</taxon>
        <taxon>Geodermatophilaceae</taxon>
        <taxon>Modestobacter</taxon>
    </lineage>
</organism>
<dbReference type="SUPFAM" id="SSF109854">
    <property type="entry name" value="DinB/YfiT-like putative metalloenzymes"/>
    <property type="match status" value="1"/>
</dbReference>
<dbReference type="Proteomes" id="UP000321490">
    <property type="component" value="Unassembled WGS sequence"/>
</dbReference>
<dbReference type="AlphaFoldDB" id="A0A562IWJ1"/>
<dbReference type="OrthoDB" id="4548523at2"/>
<proteinExistence type="predicted"/>
<dbReference type="InterPro" id="IPR007061">
    <property type="entry name" value="MST-like"/>
</dbReference>